<sequence length="396" mass="45762">MKKNIIFFISIFFVLTSLSDSFASFSPPFWDGVLLANRSEGQISAFVDKTEQINELVIIANINGKKIEHPVKKYGRMLKVNFQRDQRVTGFIIVKKLGFVVASVKVHDIISSNQHYLLARSAVMKNMDKQIGYQFTSKTYTSAPSRTAITKNKQKNGDVLTSSQVGAGFVLKEDRKNRKSRGEAVLEELPTQEVIEEEKIEVVATRSAVKVSKTNNLLLFEKVIHNSLFPKYIKGQKKEATRSGVSVKKDARHFDSDYNVVKDHDSWLYLEHRRKDTEMAFDGEYLFSIDKRYFDINYKDEEAVKSFLSKHYISVKPHNKKLLGFYYRNHEIIAFKSNQPYHIQLTNQNLLKVKTGGESYTFYSDKKYLVVKQNGKILHKLSKDILKIDSQFYYNN</sequence>
<gene>
    <name evidence="2" type="ORF">NH26_17575</name>
</gene>
<dbReference type="AlphaFoldDB" id="A0A1S1Z409"/>
<comment type="caution">
    <text evidence="2">The sequence shown here is derived from an EMBL/GenBank/DDBJ whole genome shotgun (WGS) entry which is preliminary data.</text>
</comment>
<keyword evidence="3" id="KW-1185">Reference proteome</keyword>
<dbReference type="OrthoDB" id="975435at2"/>
<feature type="signal peptide" evidence="1">
    <location>
        <begin position="1"/>
        <end position="23"/>
    </location>
</feature>
<dbReference type="Proteomes" id="UP000179797">
    <property type="component" value="Unassembled WGS sequence"/>
</dbReference>
<protein>
    <submittedName>
        <fullName evidence="2">Uncharacterized protein</fullName>
    </submittedName>
</protein>
<evidence type="ECO:0000313" key="2">
    <source>
        <dbReference type="EMBL" id="OHX68024.1"/>
    </source>
</evidence>
<evidence type="ECO:0000313" key="3">
    <source>
        <dbReference type="Proteomes" id="UP000179797"/>
    </source>
</evidence>
<organism evidence="2 3">
    <name type="scientific">Flammeovirga pacifica</name>
    <dbReference type="NCBI Taxonomy" id="915059"/>
    <lineage>
        <taxon>Bacteria</taxon>
        <taxon>Pseudomonadati</taxon>
        <taxon>Bacteroidota</taxon>
        <taxon>Cytophagia</taxon>
        <taxon>Cytophagales</taxon>
        <taxon>Flammeovirgaceae</taxon>
        <taxon>Flammeovirga</taxon>
    </lineage>
</organism>
<evidence type="ECO:0000256" key="1">
    <source>
        <dbReference type="SAM" id="SignalP"/>
    </source>
</evidence>
<proteinExistence type="predicted"/>
<accession>A0A1S1Z409</accession>
<feature type="chain" id="PRO_5010247687" evidence="1">
    <location>
        <begin position="24"/>
        <end position="396"/>
    </location>
</feature>
<reference evidence="2 3" key="1">
    <citation type="journal article" date="2012" name="Int. J. Syst. Evol. Microbiol.">
        <title>Flammeovirga pacifica sp. nov., isolated from deep-sea sediment.</title>
        <authorList>
            <person name="Xu H."/>
            <person name="Fu Y."/>
            <person name="Yang N."/>
            <person name="Ding Z."/>
            <person name="Lai Q."/>
            <person name="Zeng R."/>
        </authorList>
    </citation>
    <scope>NUCLEOTIDE SEQUENCE [LARGE SCALE GENOMIC DNA]</scope>
    <source>
        <strain evidence="3">DSM 24597 / LMG 26175 / WPAGA1</strain>
    </source>
</reference>
<dbReference type="EMBL" id="JRYR02000001">
    <property type="protein sequence ID" value="OHX68024.1"/>
    <property type="molecule type" value="Genomic_DNA"/>
</dbReference>
<dbReference type="STRING" id="915059.NH26_17575"/>
<name>A0A1S1Z409_FLAPC</name>
<keyword evidence="1" id="KW-0732">Signal</keyword>
<dbReference type="RefSeq" id="WP_044220092.1">
    <property type="nucleotide sequence ID" value="NZ_JRYR02000001.1"/>
</dbReference>